<evidence type="ECO:0000256" key="10">
    <source>
        <dbReference type="ARBA" id="ARBA00023180"/>
    </source>
</evidence>
<evidence type="ECO:0000256" key="9">
    <source>
        <dbReference type="ARBA" id="ARBA00023136"/>
    </source>
</evidence>
<dbReference type="InterPro" id="IPR026895">
    <property type="entry name" value="EMC1"/>
</dbReference>
<evidence type="ECO:0000256" key="5">
    <source>
        <dbReference type="ARBA" id="ARBA00022692"/>
    </source>
</evidence>
<proteinExistence type="inferred from homology"/>
<dbReference type="InterPro" id="IPR011047">
    <property type="entry name" value="Quinoprotein_ADH-like_sf"/>
</dbReference>
<keyword evidence="15" id="KW-1185">Reference proteome</keyword>
<evidence type="ECO:0000256" key="1">
    <source>
        <dbReference type="ARBA" id="ARBA00004115"/>
    </source>
</evidence>
<feature type="domain" description="ER membrane protein complex subunit 1 C-terminal" evidence="12">
    <location>
        <begin position="701"/>
        <end position="906"/>
    </location>
</feature>
<evidence type="ECO:0000256" key="3">
    <source>
        <dbReference type="ARBA" id="ARBA00011276"/>
    </source>
</evidence>
<dbReference type="Pfam" id="PF25293">
    <property type="entry name" value="Beta-prop_EMC1_N"/>
    <property type="match status" value="1"/>
</dbReference>
<evidence type="ECO:0000256" key="6">
    <source>
        <dbReference type="ARBA" id="ARBA00022729"/>
    </source>
</evidence>
<protein>
    <recommendedName>
        <fullName evidence="4">ER membrane protein complex subunit 1</fullName>
    </recommendedName>
</protein>
<dbReference type="PANTHER" id="PTHR21573:SF0">
    <property type="entry name" value="ER MEMBRANE PROTEIN COMPLEX SUBUNIT 1"/>
    <property type="match status" value="1"/>
</dbReference>
<evidence type="ECO:0000256" key="8">
    <source>
        <dbReference type="ARBA" id="ARBA00022989"/>
    </source>
</evidence>
<dbReference type="GO" id="GO:0034975">
    <property type="term" value="P:protein folding in endoplasmic reticulum"/>
    <property type="evidence" value="ECO:0007669"/>
    <property type="project" value="TreeGrafter"/>
</dbReference>
<keyword evidence="6" id="KW-0732">Signal</keyword>
<keyword evidence="10" id="KW-0325">Glycoprotein</keyword>
<sequence>MHKYRKVSKSYSFTMFTCRKSIVFLSSFLLFFRASFALYEDQVGKFDWKQSYVGKVRYSYVDLDLKQFRVFVATDSNVVAAFGLKGDGKILWRRLLEKGEYGDIKQLFVGSEVVSVSGNGPFMVRGWNKTTGLQTFEWSTPHSLTYSKSEKWTVDHSKVYQLAFASQTLEVTAFHLKNGNPAGSTKTISAQWLSSGNKCAVSNGVVSCVNSQNVLTFFNLGDSSMRSAQLDFNVENVEPLENGCLLRLDKNRQKAAVVSHQGKLTTVDVPLGASVSIGKKGNNHYIITTALASGKYETRTINVESNGEYKATASYTYPFSLPDYTSSSCTIVSNNNELVCYTFISSVDHSAILLRKGKLFWVREEALANVINVEMIDLPVSEEEAAIEKEFANKGGGILGMVTRRLSSQVLQAKNLFVTVLGLKDSTIEPGVRKDLVRDSFGFHKLILVVTSAMKIFGIDNENGEVIWQFYLKDFTPLNQLESQTVPLFLQRTSRHLPNPTMMTLLLKRKDTGASALFIFNPITGQSLEGFINLKQPVAQCLLLPETNEEFVHGILILYESGDVDIYPESTKDVAVEHAKSMFVYTIDSKNNAMSGRTFIKNSQDASLKSYPVWSIQLTDKVIAVTGKRRGEKVHSQGRVLGDRSVLYKYINPNLVAVATQASDPVHKSIISVYLVDTVSGAIVFSVVHKRAMEPVHIVHSENWVVYTFFNEKSRRTEIVMLDLYEGKTQRNTTAFSSLDPPLEPLVGRQAYIFPHHITTMKETITEKGITSKHILVGLGSGGVMEVPWSFLDSRRGVTPTAEMREEGVLPYIPELALPPEALITYNHTLIKIEGIHTSPAGLESTSLVFIYGLDLFYTRVSPSKTFDVLKDDFEYWLITAVLTGLITAAYVTKRLASRKALKQAWK</sequence>
<dbReference type="OrthoDB" id="28092at2759"/>
<dbReference type="SUPFAM" id="SSF50998">
    <property type="entry name" value="Quinoprotein alcohol dehydrogenase-like"/>
    <property type="match status" value="1"/>
</dbReference>
<dbReference type="OMA" id="WSIMPLN"/>
<evidence type="ECO:0000256" key="11">
    <source>
        <dbReference type="SAM" id="Phobius"/>
    </source>
</evidence>
<organism evidence="14 15">
    <name type="scientific">Cimex lectularius</name>
    <name type="common">Bed bug</name>
    <name type="synonym">Acanthia lectularia</name>
    <dbReference type="NCBI Taxonomy" id="79782"/>
    <lineage>
        <taxon>Eukaryota</taxon>
        <taxon>Metazoa</taxon>
        <taxon>Ecdysozoa</taxon>
        <taxon>Arthropoda</taxon>
        <taxon>Hexapoda</taxon>
        <taxon>Insecta</taxon>
        <taxon>Pterygota</taxon>
        <taxon>Neoptera</taxon>
        <taxon>Paraneoptera</taxon>
        <taxon>Hemiptera</taxon>
        <taxon>Heteroptera</taxon>
        <taxon>Panheteroptera</taxon>
        <taxon>Cimicomorpha</taxon>
        <taxon>Cimicidae</taxon>
        <taxon>Cimex</taxon>
    </lineage>
</organism>
<evidence type="ECO:0000259" key="13">
    <source>
        <dbReference type="Pfam" id="PF25293"/>
    </source>
</evidence>
<dbReference type="InterPro" id="IPR011678">
    <property type="entry name" value="EMC1_C"/>
</dbReference>
<keyword evidence="5 11" id="KW-0812">Transmembrane</keyword>
<dbReference type="InterPro" id="IPR015943">
    <property type="entry name" value="WD40/YVTN_repeat-like_dom_sf"/>
</dbReference>
<comment type="similarity">
    <text evidence="2">Belongs to the EMC1 family.</text>
</comment>
<dbReference type="Gene3D" id="2.130.10.10">
    <property type="entry name" value="YVTN repeat-like/Quinoprotein amine dehydrogenase"/>
    <property type="match status" value="1"/>
</dbReference>
<evidence type="ECO:0000256" key="7">
    <source>
        <dbReference type="ARBA" id="ARBA00022824"/>
    </source>
</evidence>
<accession>A0A8I6SD45</accession>
<dbReference type="EnsemblMetazoa" id="XM_014403927.2">
    <property type="protein sequence ID" value="XP_014259413.1"/>
    <property type="gene ID" value="LOC106672467"/>
</dbReference>
<dbReference type="InterPro" id="IPR058545">
    <property type="entry name" value="Beta-prop_EMC1_1st"/>
</dbReference>
<keyword evidence="9 11" id="KW-0472">Membrane</keyword>
<gene>
    <name evidence="14" type="primary">106672467</name>
</gene>
<evidence type="ECO:0000313" key="15">
    <source>
        <dbReference type="Proteomes" id="UP000494040"/>
    </source>
</evidence>
<evidence type="ECO:0000313" key="14">
    <source>
        <dbReference type="EnsemblMetazoa" id="XP_014259413.1"/>
    </source>
</evidence>
<comment type="subunit">
    <text evidence="3">Component of the ER membrane protein complex (EMC).</text>
</comment>
<name>A0A8I6SD45_CIMLE</name>
<dbReference type="GO" id="GO:0072546">
    <property type="term" value="C:EMC complex"/>
    <property type="evidence" value="ECO:0007669"/>
    <property type="project" value="InterPro"/>
</dbReference>
<dbReference type="Proteomes" id="UP000494040">
    <property type="component" value="Unassembled WGS sequence"/>
</dbReference>
<dbReference type="PANTHER" id="PTHR21573">
    <property type="entry name" value="ER MEMBRANE PROTEIN COMPLEX SUBUNIT 1"/>
    <property type="match status" value="1"/>
</dbReference>
<dbReference type="KEGG" id="clec:106672467"/>
<reference evidence="14" key="1">
    <citation type="submission" date="2022-01" db="UniProtKB">
        <authorList>
            <consortium name="EnsemblMetazoa"/>
        </authorList>
    </citation>
    <scope>IDENTIFICATION</scope>
</reference>
<evidence type="ECO:0000259" key="12">
    <source>
        <dbReference type="Pfam" id="PF07774"/>
    </source>
</evidence>
<dbReference type="AlphaFoldDB" id="A0A8I6SD45"/>
<feature type="domain" description="EMC1 first beta-propeller" evidence="13">
    <location>
        <begin position="37"/>
        <end position="180"/>
    </location>
</feature>
<comment type="subcellular location">
    <subcellularLocation>
        <location evidence="1">Endoplasmic reticulum membrane</location>
        <topology evidence="1">Single-pass type I membrane protein</topology>
    </subcellularLocation>
</comment>
<dbReference type="Pfam" id="PF07774">
    <property type="entry name" value="EMC1_C"/>
    <property type="match status" value="1"/>
</dbReference>
<keyword evidence="8 11" id="KW-1133">Transmembrane helix</keyword>
<feature type="transmembrane region" description="Helical" evidence="11">
    <location>
        <begin position="874"/>
        <end position="893"/>
    </location>
</feature>
<evidence type="ECO:0000256" key="4">
    <source>
        <dbReference type="ARBA" id="ARBA00020824"/>
    </source>
</evidence>
<keyword evidence="7" id="KW-0256">Endoplasmic reticulum</keyword>
<evidence type="ECO:0000256" key="2">
    <source>
        <dbReference type="ARBA" id="ARBA00007904"/>
    </source>
</evidence>